<sequence length="207" mass="21545">MGQQVVGTKTRLHSVLFGKDGGKRACPDPGSGAGPEEKQPYATRTTELGFRVVTTFFCGFSILQMRFEYSSRLLDLAEREDIVGRSECYTDVMSGMLVSVGGLGKAEDRFRAQCGSMPGKLAAALSVTPVSPTQGAKSVERKRDPRKTRLAITRAFRNFAAIAAAFASAAGAGAGAAAAAVATTAAAATAAARVFAVHSKPVPNELA</sequence>
<evidence type="ECO:0000256" key="1">
    <source>
        <dbReference type="SAM" id="MobiDB-lite"/>
    </source>
</evidence>
<reference evidence="2" key="1">
    <citation type="journal article" date="2020" name="G3 (Bethesda)">
        <title>High-Quality Assemblies for Three Invasive Social Wasps from the &lt;i&gt;Vespula&lt;/i&gt; Genus.</title>
        <authorList>
            <person name="Harrop T.W.R."/>
            <person name="Guhlin J."/>
            <person name="McLaughlin G.M."/>
            <person name="Permina E."/>
            <person name="Stockwell P."/>
            <person name="Gilligan J."/>
            <person name="Le Lec M.F."/>
            <person name="Gruber M.A.M."/>
            <person name="Quinn O."/>
            <person name="Lovegrove M."/>
            <person name="Duncan E.J."/>
            <person name="Remnant E.J."/>
            <person name="Van Eeckhoven J."/>
            <person name="Graham B."/>
            <person name="Knapp R.A."/>
            <person name="Langford K.W."/>
            <person name="Kronenberg Z."/>
            <person name="Press M.O."/>
            <person name="Eacker S.M."/>
            <person name="Wilson-Rankin E.E."/>
            <person name="Purcell J."/>
            <person name="Lester P.J."/>
            <person name="Dearden P.K."/>
        </authorList>
    </citation>
    <scope>NUCLEOTIDE SEQUENCE</scope>
    <source>
        <strain evidence="2">Volc-1</strain>
    </source>
</reference>
<organism evidence="2 3">
    <name type="scientific">Vespula pensylvanica</name>
    <name type="common">Western yellow jacket</name>
    <name type="synonym">Wasp</name>
    <dbReference type="NCBI Taxonomy" id="30213"/>
    <lineage>
        <taxon>Eukaryota</taxon>
        <taxon>Metazoa</taxon>
        <taxon>Ecdysozoa</taxon>
        <taxon>Arthropoda</taxon>
        <taxon>Hexapoda</taxon>
        <taxon>Insecta</taxon>
        <taxon>Pterygota</taxon>
        <taxon>Neoptera</taxon>
        <taxon>Endopterygota</taxon>
        <taxon>Hymenoptera</taxon>
        <taxon>Apocrita</taxon>
        <taxon>Aculeata</taxon>
        <taxon>Vespoidea</taxon>
        <taxon>Vespidae</taxon>
        <taxon>Vespinae</taxon>
        <taxon>Vespula</taxon>
    </lineage>
</organism>
<protein>
    <submittedName>
        <fullName evidence="2">Uncharacterized protein</fullName>
    </submittedName>
</protein>
<gene>
    <name evidence="2" type="ORF">H0235_001404</name>
</gene>
<keyword evidence="3" id="KW-1185">Reference proteome</keyword>
<dbReference type="EMBL" id="JACSDY010000001">
    <property type="protein sequence ID" value="KAF7439013.1"/>
    <property type="molecule type" value="Genomic_DNA"/>
</dbReference>
<dbReference type="AlphaFoldDB" id="A0A834PG04"/>
<comment type="caution">
    <text evidence="2">The sequence shown here is derived from an EMBL/GenBank/DDBJ whole genome shotgun (WGS) entry which is preliminary data.</text>
</comment>
<evidence type="ECO:0000313" key="2">
    <source>
        <dbReference type="EMBL" id="KAF7439013.1"/>
    </source>
</evidence>
<evidence type="ECO:0000313" key="3">
    <source>
        <dbReference type="Proteomes" id="UP000600918"/>
    </source>
</evidence>
<accession>A0A834PG04</accession>
<feature type="region of interest" description="Disordered" evidence="1">
    <location>
        <begin position="18"/>
        <end position="40"/>
    </location>
</feature>
<dbReference type="Proteomes" id="UP000600918">
    <property type="component" value="Unassembled WGS sequence"/>
</dbReference>
<name>A0A834PG04_VESPE</name>
<proteinExistence type="predicted"/>